<evidence type="ECO:0000313" key="3">
    <source>
        <dbReference type="Proteomes" id="UP001589692"/>
    </source>
</evidence>
<dbReference type="InterPro" id="IPR000944">
    <property type="entry name" value="Tscrpt_reg_Rrf2"/>
</dbReference>
<dbReference type="InterPro" id="IPR036388">
    <property type="entry name" value="WH-like_DNA-bd_sf"/>
</dbReference>
<dbReference type="RefSeq" id="WP_377258962.1">
    <property type="nucleotide sequence ID" value="NZ_JBHMAA010000010.1"/>
</dbReference>
<comment type="caution">
    <text evidence="2">The sequence shown here is derived from an EMBL/GenBank/DDBJ whole genome shotgun (WGS) entry which is preliminary data.</text>
</comment>
<sequence>MHLTRQTDIAIAALIHATQAKGCLVRISTIANSYGTSVAQAAQATRRLTQLGWLDSHRGRGGGLTLASNAERLSLAQIVDTLQPARRDRAPPSRAIDVLLNQAEQSRLACLDRYTLRDLADSRFPHHHPT</sequence>
<evidence type="ECO:0000256" key="1">
    <source>
        <dbReference type="ARBA" id="ARBA00023125"/>
    </source>
</evidence>
<dbReference type="Proteomes" id="UP001589692">
    <property type="component" value="Unassembled WGS sequence"/>
</dbReference>
<dbReference type="PANTHER" id="PTHR33221">
    <property type="entry name" value="WINGED HELIX-TURN-HELIX TRANSCRIPTIONAL REGULATOR, RRF2 FAMILY"/>
    <property type="match status" value="1"/>
</dbReference>
<dbReference type="EMBL" id="JBHMAA010000010">
    <property type="protein sequence ID" value="MFB9948877.1"/>
    <property type="molecule type" value="Genomic_DNA"/>
</dbReference>
<protein>
    <submittedName>
        <fullName evidence="2">RrF2 family transcriptional regulator</fullName>
    </submittedName>
</protein>
<dbReference type="SUPFAM" id="SSF46785">
    <property type="entry name" value="Winged helix' DNA-binding domain"/>
    <property type="match status" value="1"/>
</dbReference>
<dbReference type="InterPro" id="IPR036390">
    <property type="entry name" value="WH_DNA-bd_sf"/>
</dbReference>
<keyword evidence="3" id="KW-1185">Reference proteome</keyword>
<accession>A0ABV6AG87</accession>
<name>A0ABV6AG87_9HYPH</name>
<reference evidence="2 3" key="1">
    <citation type="submission" date="2024-09" db="EMBL/GenBank/DDBJ databases">
        <authorList>
            <person name="Sun Q."/>
            <person name="Mori K."/>
        </authorList>
    </citation>
    <scope>NUCLEOTIDE SEQUENCE [LARGE SCALE GENOMIC DNA]</scope>
    <source>
        <strain evidence="2 3">TBRC 4938</strain>
    </source>
</reference>
<keyword evidence="1" id="KW-0238">DNA-binding</keyword>
<dbReference type="PROSITE" id="PS51197">
    <property type="entry name" value="HTH_RRF2_2"/>
    <property type="match status" value="1"/>
</dbReference>
<dbReference type="Gene3D" id="1.10.10.10">
    <property type="entry name" value="Winged helix-like DNA-binding domain superfamily/Winged helix DNA-binding domain"/>
    <property type="match status" value="1"/>
</dbReference>
<organism evidence="2 3">
    <name type="scientific">Rhizobium puerariae</name>
    <dbReference type="NCBI Taxonomy" id="1585791"/>
    <lineage>
        <taxon>Bacteria</taxon>
        <taxon>Pseudomonadati</taxon>
        <taxon>Pseudomonadota</taxon>
        <taxon>Alphaproteobacteria</taxon>
        <taxon>Hyphomicrobiales</taxon>
        <taxon>Rhizobiaceae</taxon>
        <taxon>Rhizobium/Agrobacterium group</taxon>
        <taxon>Rhizobium</taxon>
    </lineage>
</organism>
<proteinExistence type="predicted"/>
<dbReference type="Pfam" id="PF02082">
    <property type="entry name" value="Rrf2"/>
    <property type="match status" value="1"/>
</dbReference>
<dbReference type="PANTHER" id="PTHR33221:SF4">
    <property type="entry name" value="HTH-TYPE TRANSCRIPTIONAL REPRESSOR NSRR"/>
    <property type="match status" value="1"/>
</dbReference>
<evidence type="ECO:0000313" key="2">
    <source>
        <dbReference type="EMBL" id="MFB9948877.1"/>
    </source>
</evidence>
<gene>
    <name evidence="2" type="ORF">ACFFP0_08460</name>
</gene>